<dbReference type="InterPro" id="IPR036291">
    <property type="entry name" value="NAD(P)-bd_dom_sf"/>
</dbReference>
<gene>
    <name evidence="4" type="ORF">A9K55_002529</name>
</gene>
<dbReference type="VEuPathDB" id="FungiDB:CCM_05147"/>
<dbReference type="Pfam" id="PF01370">
    <property type="entry name" value="Epimerase"/>
    <property type="match status" value="1"/>
</dbReference>
<dbReference type="VEuPathDB" id="FungiDB:A9K55_002529"/>
<evidence type="ECO:0000256" key="1">
    <source>
        <dbReference type="ARBA" id="ARBA00023002"/>
    </source>
</evidence>
<dbReference type="InterPro" id="IPR001509">
    <property type="entry name" value="Epimerase_deHydtase"/>
</dbReference>
<comment type="similarity">
    <text evidence="2">Belongs to the NAD(P)-dependent epimerase/dehydratase family. Dihydroflavonol-4-reductase subfamily.</text>
</comment>
<dbReference type="Gene3D" id="3.40.50.720">
    <property type="entry name" value="NAD(P)-binding Rossmann-like Domain"/>
    <property type="match status" value="1"/>
</dbReference>
<dbReference type="EMBL" id="CP023322">
    <property type="protein sequence ID" value="ATY58441.1"/>
    <property type="molecule type" value="Genomic_DNA"/>
</dbReference>
<evidence type="ECO:0000313" key="4">
    <source>
        <dbReference type="EMBL" id="ATY58441.1"/>
    </source>
</evidence>
<dbReference type="FunFam" id="3.40.50.720:FF:000191">
    <property type="entry name" value="Methylglyoxal reductase (NADPH-dependent)"/>
    <property type="match status" value="1"/>
</dbReference>
<dbReference type="InterPro" id="IPR050425">
    <property type="entry name" value="NAD(P)_dehydrat-like"/>
</dbReference>
<evidence type="ECO:0000313" key="5">
    <source>
        <dbReference type="Proteomes" id="UP000323067"/>
    </source>
</evidence>
<dbReference type="AlphaFoldDB" id="A0A2H4S5Q7"/>
<organism evidence="4 5">
    <name type="scientific">Cordyceps militaris</name>
    <name type="common">Caterpillar fungus</name>
    <name type="synonym">Clavaria militaris</name>
    <dbReference type="NCBI Taxonomy" id="73501"/>
    <lineage>
        <taxon>Eukaryota</taxon>
        <taxon>Fungi</taxon>
        <taxon>Dikarya</taxon>
        <taxon>Ascomycota</taxon>
        <taxon>Pezizomycotina</taxon>
        <taxon>Sordariomycetes</taxon>
        <taxon>Hypocreomycetidae</taxon>
        <taxon>Hypocreales</taxon>
        <taxon>Cordycipitaceae</taxon>
        <taxon>Cordyceps</taxon>
    </lineage>
</organism>
<dbReference type="GO" id="GO:0016616">
    <property type="term" value="F:oxidoreductase activity, acting on the CH-OH group of donors, NAD or NADP as acceptor"/>
    <property type="evidence" value="ECO:0007669"/>
    <property type="project" value="TreeGrafter"/>
</dbReference>
<reference evidence="4 5" key="1">
    <citation type="journal article" date="2017" name="BMC Genomics">
        <title>Chromosome level assembly and secondary metabolite potential of the parasitic fungus Cordyceps militaris.</title>
        <authorList>
            <person name="Kramer G.J."/>
            <person name="Nodwell J.R."/>
        </authorList>
    </citation>
    <scope>NUCLEOTIDE SEQUENCE [LARGE SCALE GENOMIC DNA]</scope>
    <source>
        <strain evidence="4 5">ATCC 34164</strain>
    </source>
</reference>
<dbReference type="PANTHER" id="PTHR10366:SF564">
    <property type="entry name" value="STEROL-4-ALPHA-CARBOXYLATE 3-DEHYDROGENASE, DECARBOXYLATING"/>
    <property type="match status" value="1"/>
</dbReference>
<proteinExistence type="inferred from homology"/>
<dbReference type="SUPFAM" id="SSF51735">
    <property type="entry name" value="NAD(P)-binding Rossmann-fold domains"/>
    <property type="match status" value="1"/>
</dbReference>
<name>A0A2H4S5Q7_CORMI</name>
<sequence length="347" mass="36960">MAAEKILLTGGSGFIAAHILADLLKAGRHVITTVRTQAKADAIHSAHPDLVASGQLLAVPVGDIASPTAFDDVLAAHGSELRGVLHTASPFHYNFTDAQAEVIDPAVNGTTGILRAIRAHAPHVARVVVTSSFAAILDPDKAWDHGTVYTEASWNPNTARDAAENKMAGYRVSKTLAERAAWDFVRREKPPFDLVTVNPPLVFGPVAHHLATADAINTSNERVVALLRGAWRDSGIPETGTMVLWIDVRDVAAAHIRALETPAAAGKRLFVVGGRFDNKQVADIVYKNFPDRRSALPGPDAKGGEAPPADKLFQIDNSATNKLLGIQWRSLESSITDLVGSLKGLSV</sequence>
<dbReference type="Proteomes" id="UP000323067">
    <property type="component" value="Chromosome iv"/>
</dbReference>
<protein>
    <submittedName>
        <fullName evidence="4">NADPH-dependent methylglyoxal reductase GRP2</fullName>
    </submittedName>
</protein>
<keyword evidence="1" id="KW-0560">Oxidoreductase</keyword>
<feature type="domain" description="NAD-dependent epimerase/dehydratase" evidence="3">
    <location>
        <begin position="6"/>
        <end position="273"/>
    </location>
</feature>
<evidence type="ECO:0000259" key="3">
    <source>
        <dbReference type="Pfam" id="PF01370"/>
    </source>
</evidence>
<dbReference type="PANTHER" id="PTHR10366">
    <property type="entry name" value="NAD DEPENDENT EPIMERASE/DEHYDRATASE"/>
    <property type="match status" value="1"/>
</dbReference>
<dbReference type="CDD" id="cd05227">
    <property type="entry name" value="AR_SDR_e"/>
    <property type="match status" value="1"/>
</dbReference>
<accession>A0A2H4S5Q7</accession>
<dbReference type="OrthoDB" id="2735536at2759"/>
<evidence type="ECO:0000256" key="2">
    <source>
        <dbReference type="ARBA" id="ARBA00023445"/>
    </source>
</evidence>